<sequence>MSPHRVISRFEEHGVDVYDAELTLVHTFPLARTPQTHAYSVARARDRMAWAGEESVTCVDTAGAEVWRFELGPGDGAGDARTDVAFADDDGHVWLYSPDVNGGRGGEDHWIVLDGATGAEVARHALPTAGHGGSHLCLGDGRMLLEVGEGQDGTFCFAAGPGTELTRIDVWVNRVPVDVSPDQRQIMTVDHEQDDVAFHDVTYFAETARIPLSAFGDWEFGTAAVEWTGGFLTAETAIVVVSGEHEETEETWWKHFTVDTRAGSVTGEMPISTIDEYDLTPLGDGTYVITDTDGTVRRM</sequence>
<dbReference type="EMBL" id="BOMG01000056">
    <property type="protein sequence ID" value="GID56243.1"/>
    <property type="molecule type" value="Genomic_DNA"/>
</dbReference>
<evidence type="ECO:0000313" key="1">
    <source>
        <dbReference type="EMBL" id="GID56243.1"/>
    </source>
</evidence>
<dbReference type="Gene3D" id="2.130.10.10">
    <property type="entry name" value="YVTN repeat-like/Quinoprotein amine dehydrogenase"/>
    <property type="match status" value="1"/>
</dbReference>
<name>A0ABQ3XCM3_9ACTN</name>
<dbReference type="InterPro" id="IPR015943">
    <property type="entry name" value="WD40/YVTN_repeat-like_dom_sf"/>
</dbReference>
<comment type="caution">
    <text evidence="1">The sequence shown here is derived from an EMBL/GenBank/DDBJ whole genome shotgun (WGS) entry which is preliminary data.</text>
</comment>
<dbReference type="InterPro" id="IPR011044">
    <property type="entry name" value="Quino_amine_DH_bsu"/>
</dbReference>
<dbReference type="SUPFAM" id="SSF50969">
    <property type="entry name" value="YVTN repeat-like/Quinoprotein amine dehydrogenase"/>
    <property type="match status" value="1"/>
</dbReference>
<organism evidence="1 2">
    <name type="scientific">Actinoplanes couchii</name>
    <dbReference type="NCBI Taxonomy" id="403638"/>
    <lineage>
        <taxon>Bacteria</taxon>
        <taxon>Bacillati</taxon>
        <taxon>Actinomycetota</taxon>
        <taxon>Actinomycetes</taxon>
        <taxon>Micromonosporales</taxon>
        <taxon>Micromonosporaceae</taxon>
        <taxon>Actinoplanes</taxon>
    </lineage>
</organism>
<reference evidence="1 2" key="1">
    <citation type="submission" date="2021-01" db="EMBL/GenBank/DDBJ databases">
        <title>Whole genome shotgun sequence of Actinoplanes couchii NBRC 106145.</title>
        <authorList>
            <person name="Komaki H."/>
            <person name="Tamura T."/>
        </authorList>
    </citation>
    <scope>NUCLEOTIDE SEQUENCE [LARGE SCALE GENOMIC DNA]</scope>
    <source>
        <strain evidence="1 2">NBRC 106145</strain>
    </source>
</reference>
<evidence type="ECO:0000313" key="2">
    <source>
        <dbReference type="Proteomes" id="UP000612282"/>
    </source>
</evidence>
<keyword evidence="2" id="KW-1185">Reference proteome</keyword>
<dbReference type="Proteomes" id="UP000612282">
    <property type="component" value="Unassembled WGS sequence"/>
</dbReference>
<proteinExistence type="predicted"/>
<accession>A0ABQ3XCM3</accession>
<gene>
    <name evidence="1" type="ORF">Aco03nite_046470</name>
</gene>
<protein>
    <submittedName>
        <fullName evidence="1">Uncharacterized protein</fullName>
    </submittedName>
</protein>